<name>A0A543J789_9PSEU</name>
<comment type="caution">
    <text evidence="14">The sequence shown here is derived from an EMBL/GenBank/DDBJ whole genome shotgun (WGS) entry which is preliminary data.</text>
</comment>
<dbReference type="InterPro" id="IPR003661">
    <property type="entry name" value="HisK_dim/P_dom"/>
</dbReference>
<evidence type="ECO:0000256" key="7">
    <source>
        <dbReference type="ARBA" id="ARBA00022777"/>
    </source>
</evidence>
<evidence type="ECO:0000256" key="6">
    <source>
        <dbReference type="ARBA" id="ARBA00022692"/>
    </source>
</evidence>
<comment type="subcellular location">
    <subcellularLocation>
        <location evidence="2">Cell membrane</location>
    </subcellularLocation>
</comment>
<dbReference type="CDD" id="cd06225">
    <property type="entry name" value="HAMP"/>
    <property type="match status" value="1"/>
</dbReference>
<evidence type="ECO:0000259" key="13">
    <source>
        <dbReference type="PROSITE" id="PS50885"/>
    </source>
</evidence>
<dbReference type="Pfam" id="PF00512">
    <property type="entry name" value="HisKA"/>
    <property type="match status" value="1"/>
</dbReference>
<evidence type="ECO:0000256" key="5">
    <source>
        <dbReference type="ARBA" id="ARBA00022679"/>
    </source>
</evidence>
<evidence type="ECO:0000256" key="11">
    <source>
        <dbReference type="SAM" id="Phobius"/>
    </source>
</evidence>
<dbReference type="EC" id="2.7.13.3" evidence="3"/>
<keyword evidence="7 14" id="KW-0418">Kinase</keyword>
<dbReference type="InterPro" id="IPR003660">
    <property type="entry name" value="HAMP_dom"/>
</dbReference>
<dbReference type="InterPro" id="IPR036097">
    <property type="entry name" value="HisK_dim/P_sf"/>
</dbReference>
<dbReference type="Pfam" id="PF00672">
    <property type="entry name" value="HAMP"/>
    <property type="match status" value="1"/>
</dbReference>
<dbReference type="CDD" id="cd00075">
    <property type="entry name" value="HATPase"/>
    <property type="match status" value="1"/>
</dbReference>
<dbReference type="InterPro" id="IPR050351">
    <property type="entry name" value="BphY/WalK/GraS-like"/>
</dbReference>
<dbReference type="EMBL" id="VFPP01000001">
    <property type="protein sequence ID" value="TQM78658.1"/>
    <property type="molecule type" value="Genomic_DNA"/>
</dbReference>
<evidence type="ECO:0000256" key="9">
    <source>
        <dbReference type="ARBA" id="ARBA00023012"/>
    </source>
</evidence>
<dbReference type="GO" id="GO:0005886">
    <property type="term" value="C:plasma membrane"/>
    <property type="evidence" value="ECO:0007669"/>
    <property type="project" value="UniProtKB-SubCell"/>
</dbReference>
<dbReference type="PROSITE" id="PS50109">
    <property type="entry name" value="HIS_KIN"/>
    <property type="match status" value="1"/>
</dbReference>
<evidence type="ECO:0000259" key="12">
    <source>
        <dbReference type="PROSITE" id="PS50109"/>
    </source>
</evidence>
<dbReference type="GO" id="GO:0000156">
    <property type="term" value="F:phosphorelay response regulator activity"/>
    <property type="evidence" value="ECO:0007669"/>
    <property type="project" value="TreeGrafter"/>
</dbReference>
<dbReference type="GO" id="GO:0030295">
    <property type="term" value="F:protein kinase activator activity"/>
    <property type="evidence" value="ECO:0007669"/>
    <property type="project" value="TreeGrafter"/>
</dbReference>
<feature type="domain" description="HAMP" evidence="13">
    <location>
        <begin position="196"/>
        <end position="248"/>
    </location>
</feature>
<dbReference type="PANTHER" id="PTHR42878">
    <property type="entry name" value="TWO-COMPONENT HISTIDINE KINASE"/>
    <property type="match status" value="1"/>
</dbReference>
<dbReference type="Pfam" id="PF02518">
    <property type="entry name" value="HATPase_c"/>
    <property type="match status" value="1"/>
</dbReference>
<dbReference type="PROSITE" id="PS50885">
    <property type="entry name" value="HAMP"/>
    <property type="match status" value="1"/>
</dbReference>
<accession>A0A543J789</accession>
<keyword evidence="5" id="KW-0808">Transferase</keyword>
<dbReference type="Gene3D" id="1.10.287.130">
    <property type="match status" value="1"/>
</dbReference>
<dbReference type="PANTHER" id="PTHR42878:SF13">
    <property type="entry name" value="HISTIDINE KINASE"/>
    <property type="match status" value="1"/>
</dbReference>
<keyword evidence="8 11" id="KW-1133">Transmembrane helix</keyword>
<feature type="transmembrane region" description="Helical" evidence="11">
    <location>
        <begin position="176"/>
        <end position="195"/>
    </location>
</feature>
<keyword evidence="4" id="KW-0597">Phosphoprotein</keyword>
<dbReference type="InterPro" id="IPR003594">
    <property type="entry name" value="HATPase_dom"/>
</dbReference>
<gene>
    <name evidence="14" type="ORF">FHX81_0933</name>
</gene>
<evidence type="ECO:0000313" key="15">
    <source>
        <dbReference type="Proteomes" id="UP000316628"/>
    </source>
</evidence>
<evidence type="ECO:0000256" key="3">
    <source>
        <dbReference type="ARBA" id="ARBA00012438"/>
    </source>
</evidence>
<keyword evidence="11" id="KW-0472">Membrane</keyword>
<feature type="domain" description="Histidine kinase" evidence="12">
    <location>
        <begin position="263"/>
        <end position="468"/>
    </location>
</feature>
<dbReference type="Proteomes" id="UP000316628">
    <property type="component" value="Unassembled WGS sequence"/>
</dbReference>
<protein>
    <recommendedName>
        <fullName evidence="10">Sensor-like histidine kinase SenX3</fullName>
        <ecNumber evidence="3">2.7.13.3</ecNumber>
    </recommendedName>
</protein>
<evidence type="ECO:0000256" key="10">
    <source>
        <dbReference type="ARBA" id="ARBA00039401"/>
    </source>
</evidence>
<evidence type="ECO:0000256" key="2">
    <source>
        <dbReference type="ARBA" id="ARBA00004236"/>
    </source>
</evidence>
<keyword evidence="15" id="KW-1185">Reference proteome</keyword>
<evidence type="ECO:0000256" key="4">
    <source>
        <dbReference type="ARBA" id="ARBA00022553"/>
    </source>
</evidence>
<dbReference type="SMART" id="SM00304">
    <property type="entry name" value="HAMP"/>
    <property type="match status" value="1"/>
</dbReference>
<evidence type="ECO:0000256" key="1">
    <source>
        <dbReference type="ARBA" id="ARBA00000085"/>
    </source>
</evidence>
<dbReference type="GO" id="GO:0000155">
    <property type="term" value="F:phosphorelay sensor kinase activity"/>
    <property type="evidence" value="ECO:0007669"/>
    <property type="project" value="InterPro"/>
</dbReference>
<comment type="catalytic activity">
    <reaction evidence="1">
        <text>ATP + protein L-histidine = ADP + protein N-phospho-L-histidine.</text>
        <dbReference type="EC" id="2.7.13.3"/>
    </reaction>
</comment>
<keyword evidence="6 11" id="KW-0812">Transmembrane</keyword>
<proteinExistence type="predicted"/>
<dbReference type="Gene3D" id="3.30.565.10">
    <property type="entry name" value="Histidine kinase-like ATPase, C-terminal domain"/>
    <property type="match status" value="1"/>
</dbReference>
<dbReference type="SMART" id="SM00387">
    <property type="entry name" value="HATPase_c"/>
    <property type="match status" value="1"/>
</dbReference>
<organism evidence="14 15">
    <name type="scientific">Saccharothrix saharensis</name>
    <dbReference type="NCBI Taxonomy" id="571190"/>
    <lineage>
        <taxon>Bacteria</taxon>
        <taxon>Bacillati</taxon>
        <taxon>Actinomycetota</taxon>
        <taxon>Actinomycetes</taxon>
        <taxon>Pseudonocardiales</taxon>
        <taxon>Pseudonocardiaceae</taxon>
        <taxon>Saccharothrix</taxon>
    </lineage>
</organism>
<dbReference type="Gene3D" id="6.10.340.10">
    <property type="match status" value="1"/>
</dbReference>
<dbReference type="CDD" id="cd00082">
    <property type="entry name" value="HisKA"/>
    <property type="match status" value="1"/>
</dbReference>
<dbReference type="InterPro" id="IPR005467">
    <property type="entry name" value="His_kinase_dom"/>
</dbReference>
<dbReference type="SUPFAM" id="SSF158472">
    <property type="entry name" value="HAMP domain-like"/>
    <property type="match status" value="1"/>
</dbReference>
<dbReference type="GO" id="GO:0007234">
    <property type="term" value="P:osmosensory signaling via phosphorelay pathway"/>
    <property type="evidence" value="ECO:0007669"/>
    <property type="project" value="TreeGrafter"/>
</dbReference>
<reference evidence="14 15" key="1">
    <citation type="submission" date="2019-06" db="EMBL/GenBank/DDBJ databases">
        <title>Sequencing the genomes of 1000 actinobacteria strains.</title>
        <authorList>
            <person name="Klenk H.-P."/>
        </authorList>
    </citation>
    <scope>NUCLEOTIDE SEQUENCE [LARGE SCALE GENOMIC DNA]</scope>
    <source>
        <strain evidence="14 15">DSM 45456</strain>
    </source>
</reference>
<dbReference type="PRINTS" id="PR00344">
    <property type="entry name" value="BCTRLSENSOR"/>
</dbReference>
<dbReference type="RefSeq" id="WP_170231927.1">
    <property type="nucleotide sequence ID" value="NZ_VFPP01000001.1"/>
</dbReference>
<dbReference type="AlphaFoldDB" id="A0A543J789"/>
<dbReference type="InterPro" id="IPR036890">
    <property type="entry name" value="HATPase_C_sf"/>
</dbReference>
<dbReference type="InterPro" id="IPR004358">
    <property type="entry name" value="Sig_transdc_His_kin-like_C"/>
</dbReference>
<dbReference type="SMART" id="SM00388">
    <property type="entry name" value="HisKA"/>
    <property type="match status" value="1"/>
</dbReference>
<evidence type="ECO:0000313" key="14">
    <source>
        <dbReference type="EMBL" id="TQM78658.1"/>
    </source>
</evidence>
<dbReference type="SUPFAM" id="SSF47384">
    <property type="entry name" value="Homodimeric domain of signal transducing histidine kinase"/>
    <property type="match status" value="1"/>
</dbReference>
<keyword evidence="9" id="KW-0902">Two-component regulatory system</keyword>
<sequence length="470" mass="50011">MTWRPGLRAAVVLTVAGVSLVTTVVMALTTYQLQAGSARERFTASAQAAFDSDAQQAHQFLVRSAAHESKVDGVADYMGARLGLTWAVVNFTPTSGPVSRAEGDRYAPVAGTYTGQLPRSEVDRARHHRGSVRHTADTPDGPRLVIVGEVEPGLLLAEFYDVRALDRELTTLRDRLAVVAAVIALLGGGVGVLAARGVQRRVRTAADAARRFGAGELDTRLPVRGRDELADLAGSFNAMAQRLGESIEELRRKDEQQRRFVADVAHDLRTPLASMVAAADGLRAADAEDRARSADLLGAQARRLGALVDDLLEVSRFDAGAAELRPDGVDLGPLVEDAVRLSAPDADVTVRHTGDAWLFADPRRLHTIVRNLVTNAVRHGEPPVTVTVDGTAADVVRVVVADSGPGLPADLAPVVFDRFVRGDRARTRTEGSGLGLAIARENALLHGGRLDVHDDGGAVFTLTVPRGDPP</sequence>
<evidence type="ECO:0000256" key="8">
    <source>
        <dbReference type="ARBA" id="ARBA00022989"/>
    </source>
</evidence>
<dbReference type="SUPFAM" id="SSF55874">
    <property type="entry name" value="ATPase domain of HSP90 chaperone/DNA topoisomerase II/histidine kinase"/>
    <property type="match status" value="1"/>
</dbReference>